<feature type="transmembrane region" description="Helical" evidence="9">
    <location>
        <begin position="82"/>
        <end position="99"/>
    </location>
</feature>
<evidence type="ECO:0000256" key="2">
    <source>
        <dbReference type="ARBA" id="ARBA00009298"/>
    </source>
</evidence>
<dbReference type="EMBL" id="BAAADE010000003">
    <property type="protein sequence ID" value="GAA0606098.1"/>
    <property type="molecule type" value="Genomic_DNA"/>
</dbReference>
<feature type="transmembrane region" description="Helical" evidence="9">
    <location>
        <begin position="23"/>
        <end position="41"/>
    </location>
</feature>
<evidence type="ECO:0000256" key="4">
    <source>
        <dbReference type="ARBA" id="ARBA00022475"/>
    </source>
</evidence>
<dbReference type="InterPro" id="IPR003416">
    <property type="entry name" value="MgtC/SapB/SrpB/YhiD_fam"/>
</dbReference>
<gene>
    <name evidence="12" type="ORF">GCM10008943_22130</name>
</gene>
<evidence type="ECO:0000259" key="10">
    <source>
        <dbReference type="Pfam" id="PF02308"/>
    </source>
</evidence>
<dbReference type="PRINTS" id="PR01837">
    <property type="entry name" value="MGTCSAPBPROT"/>
</dbReference>
<evidence type="ECO:0000256" key="8">
    <source>
        <dbReference type="ARBA" id="ARBA00025369"/>
    </source>
</evidence>
<dbReference type="Pfam" id="PF02308">
    <property type="entry name" value="MgtC"/>
    <property type="match status" value="1"/>
</dbReference>
<reference evidence="12 13" key="1">
    <citation type="journal article" date="2019" name="Int. J. Syst. Evol. Microbiol.">
        <title>The Global Catalogue of Microorganisms (GCM) 10K type strain sequencing project: providing services to taxonomists for standard genome sequencing and annotation.</title>
        <authorList>
            <consortium name="The Broad Institute Genomics Platform"/>
            <consortium name="The Broad Institute Genome Sequencing Center for Infectious Disease"/>
            <person name="Wu L."/>
            <person name="Ma J."/>
        </authorList>
    </citation>
    <scope>NUCLEOTIDE SEQUENCE [LARGE SCALE GENOMIC DNA]</scope>
    <source>
        <strain evidence="12 13">JCM 15115</strain>
    </source>
</reference>
<proteinExistence type="inferred from homology"/>
<keyword evidence="4" id="KW-1003">Cell membrane</keyword>
<evidence type="ECO:0000259" key="11">
    <source>
        <dbReference type="Pfam" id="PF21770"/>
    </source>
</evidence>
<feature type="domain" description="MgtC/SapB/SrpB/YhiD N-terminal" evidence="10">
    <location>
        <begin position="30"/>
        <end position="151"/>
    </location>
</feature>
<dbReference type="PANTHER" id="PTHR33778:SF3">
    <property type="entry name" value="PROTEIN MGTC"/>
    <property type="match status" value="1"/>
</dbReference>
<dbReference type="Pfam" id="PF21770">
    <property type="entry name" value="MgtC_SapB_C"/>
    <property type="match status" value="1"/>
</dbReference>
<evidence type="ECO:0000313" key="13">
    <source>
        <dbReference type="Proteomes" id="UP001424441"/>
    </source>
</evidence>
<dbReference type="InterPro" id="IPR049177">
    <property type="entry name" value="MgtC_SapB_SrpB_YhiD_N"/>
</dbReference>
<keyword evidence="5 9" id="KW-0812">Transmembrane</keyword>
<protein>
    <recommendedName>
        <fullName evidence="3 9">Protein MgtC</fullName>
    </recommendedName>
</protein>
<feature type="domain" description="MgtC-like C-terminal" evidence="11">
    <location>
        <begin position="167"/>
        <end position="243"/>
    </location>
</feature>
<keyword evidence="13" id="KW-1185">Reference proteome</keyword>
<feature type="transmembrane region" description="Helical" evidence="9">
    <location>
        <begin position="111"/>
        <end position="142"/>
    </location>
</feature>
<evidence type="ECO:0000256" key="9">
    <source>
        <dbReference type="RuleBase" id="RU365041"/>
    </source>
</evidence>
<evidence type="ECO:0000256" key="5">
    <source>
        <dbReference type="ARBA" id="ARBA00022692"/>
    </source>
</evidence>
<evidence type="ECO:0000313" key="12">
    <source>
        <dbReference type="EMBL" id="GAA0606098.1"/>
    </source>
</evidence>
<comment type="caution">
    <text evidence="12">The sequence shown here is derived from an EMBL/GenBank/DDBJ whole genome shotgun (WGS) entry which is preliminary data.</text>
</comment>
<evidence type="ECO:0000256" key="3">
    <source>
        <dbReference type="ARBA" id="ARBA00013833"/>
    </source>
</evidence>
<feature type="transmembrane region" description="Helical" evidence="9">
    <location>
        <begin position="53"/>
        <end position="70"/>
    </location>
</feature>
<comment type="function">
    <text evidence="8 9">Virulence factor required for growth in low Mg(2+) medium and for intramacrophage survival. May be involved in regulating membrane potential by activating Na(+)/K(+)-ATPase.</text>
</comment>
<comment type="subcellular location">
    <subcellularLocation>
        <location evidence="9">Cell inner membrane</location>
        <topology evidence="9">Multi-pass membrane protein</topology>
    </subcellularLocation>
    <subcellularLocation>
        <location evidence="1">Cell membrane</location>
        <topology evidence="1">Multi-pass membrane protein</topology>
    </subcellularLocation>
</comment>
<keyword evidence="9" id="KW-0997">Cell inner membrane</keyword>
<evidence type="ECO:0000256" key="6">
    <source>
        <dbReference type="ARBA" id="ARBA00022989"/>
    </source>
</evidence>
<dbReference type="InterPro" id="IPR048640">
    <property type="entry name" value="MgtC-like_C"/>
</dbReference>
<evidence type="ECO:0000256" key="7">
    <source>
        <dbReference type="ARBA" id="ARBA00023136"/>
    </source>
</evidence>
<comment type="similarity">
    <text evidence="2 9">Belongs to the MgtC/SapB family.</text>
</comment>
<dbReference type="PANTHER" id="PTHR33778">
    <property type="entry name" value="PROTEIN MGTC"/>
    <property type="match status" value="1"/>
</dbReference>
<name>A0ABN1G8M4_9HYPH</name>
<accession>A0ABN1G8M4</accession>
<keyword evidence="6 9" id="KW-1133">Transmembrane helix</keyword>
<dbReference type="Gene3D" id="3.30.70.260">
    <property type="match status" value="1"/>
</dbReference>
<sequence>MNAQRRSKQGRHIMTYLAPADNLLHAALCLAGAFLLGGIIGIERQWRQRMAGLRTNTLVAVGAASFVLFASLVPNDASPTRVAAQVVSGIGFLGAGIIFKEGMNVRGLNTAATLWCSAAVGVMCGAGFFFHAMIASFFIIAVNALLRPIVNLLEPQDRIAAEDGYNYGISIVCHGDYEAHVRALLLRDLGDELHIHRLESKNIEDSNRVEVSSAIHSLKKNERKLEHIIGRLSLEPMITSVRWYITDPKWMNSSD</sequence>
<dbReference type="Proteomes" id="UP001424441">
    <property type="component" value="Unassembled WGS sequence"/>
</dbReference>
<keyword evidence="7 9" id="KW-0472">Membrane</keyword>
<evidence type="ECO:0000256" key="1">
    <source>
        <dbReference type="ARBA" id="ARBA00004651"/>
    </source>
</evidence>
<organism evidence="12 13">
    <name type="scientific">Paenochrobactrum glaciei</name>
    <dbReference type="NCBI Taxonomy" id="486407"/>
    <lineage>
        <taxon>Bacteria</taxon>
        <taxon>Pseudomonadati</taxon>
        <taxon>Pseudomonadota</taxon>
        <taxon>Alphaproteobacteria</taxon>
        <taxon>Hyphomicrobiales</taxon>
        <taxon>Brucellaceae</taxon>
        <taxon>Paenochrobactrum</taxon>
    </lineage>
</organism>